<reference evidence="2 3" key="1">
    <citation type="journal article" date="2018" name="Mycol. Prog.">
        <title>Coniella lustricola, a new species from submerged detritus.</title>
        <authorList>
            <person name="Raudabaugh D.B."/>
            <person name="Iturriaga T."/>
            <person name="Carver A."/>
            <person name="Mondo S."/>
            <person name="Pangilinan J."/>
            <person name="Lipzen A."/>
            <person name="He G."/>
            <person name="Amirebrahimi M."/>
            <person name="Grigoriev I.V."/>
            <person name="Miller A.N."/>
        </authorList>
    </citation>
    <scope>NUCLEOTIDE SEQUENCE [LARGE SCALE GENOMIC DNA]</scope>
    <source>
        <strain evidence="2 3">B22-T-1</strain>
    </source>
</reference>
<gene>
    <name evidence="2" type="ORF">BD289DRAFT_221750</name>
</gene>
<protein>
    <submittedName>
        <fullName evidence="2">Uncharacterized protein</fullName>
    </submittedName>
</protein>
<keyword evidence="3" id="KW-1185">Reference proteome</keyword>
<dbReference type="Proteomes" id="UP000241462">
    <property type="component" value="Unassembled WGS sequence"/>
</dbReference>
<organism evidence="2 3">
    <name type="scientific">Coniella lustricola</name>
    <dbReference type="NCBI Taxonomy" id="2025994"/>
    <lineage>
        <taxon>Eukaryota</taxon>
        <taxon>Fungi</taxon>
        <taxon>Dikarya</taxon>
        <taxon>Ascomycota</taxon>
        <taxon>Pezizomycotina</taxon>
        <taxon>Sordariomycetes</taxon>
        <taxon>Sordariomycetidae</taxon>
        <taxon>Diaporthales</taxon>
        <taxon>Schizoparmaceae</taxon>
        <taxon>Coniella</taxon>
    </lineage>
</organism>
<dbReference type="EMBL" id="KZ678421">
    <property type="protein sequence ID" value="PSR90314.1"/>
    <property type="molecule type" value="Genomic_DNA"/>
</dbReference>
<evidence type="ECO:0000313" key="3">
    <source>
        <dbReference type="Proteomes" id="UP000241462"/>
    </source>
</evidence>
<proteinExistence type="predicted"/>
<evidence type="ECO:0000313" key="2">
    <source>
        <dbReference type="EMBL" id="PSR90314.1"/>
    </source>
</evidence>
<evidence type="ECO:0000256" key="1">
    <source>
        <dbReference type="SAM" id="MobiDB-lite"/>
    </source>
</evidence>
<dbReference type="AlphaFoldDB" id="A0A2T3AB20"/>
<dbReference type="InParanoid" id="A0A2T3AB20"/>
<feature type="region of interest" description="Disordered" evidence="1">
    <location>
        <begin position="1"/>
        <end position="20"/>
    </location>
</feature>
<accession>A0A2T3AB20</accession>
<name>A0A2T3AB20_9PEZI</name>
<sequence length="92" mass="10386">MSMTGEILARRTQGRPRSRLHSRHFDGRILYSIQHIGSHRHCSSCQSPDLFPQPCGSHPCIGLAPALLYNSLSDLQSTQALSRQISWKWTIT</sequence>